<reference evidence="4 5" key="1">
    <citation type="submission" date="2024-09" db="EMBL/GenBank/DDBJ databases">
        <authorList>
            <person name="Sun Q."/>
            <person name="Mori K."/>
        </authorList>
    </citation>
    <scope>NUCLEOTIDE SEQUENCE [LARGE SCALE GENOMIC DNA]</scope>
    <source>
        <strain evidence="4 5">JCM 12763</strain>
    </source>
</reference>
<proteinExistence type="inferred from homology"/>
<keyword evidence="2" id="KW-0472">Membrane</keyword>
<dbReference type="SUPFAM" id="SSF103481">
    <property type="entry name" value="Multidrug resistance efflux transporter EmrE"/>
    <property type="match status" value="1"/>
</dbReference>
<feature type="transmembrane region" description="Helical" evidence="2">
    <location>
        <begin position="221"/>
        <end position="240"/>
    </location>
</feature>
<feature type="transmembrane region" description="Helical" evidence="2">
    <location>
        <begin position="159"/>
        <end position="178"/>
    </location>
</feature>
<evidence type="ECO:0000259" key="3">
    <source>
        <dbReference type="Pfam" id="PF00892"/>
    </source>
</evidence>
<comment type="similarity">
    <text evidence="1">Belongs to the EamA transporter family.</text>
</comment>
<dbReference type="RefSeq" id="WP_238330322.1">
    <property type="nucleotide sequence ID" value="NZ_JBHMAX010000007.1"/>
</dbReference>
<organism evidence="4 5">
    <name type="scientific">Ornithinimicrobium kibberense</name>
    <dbReference type="NCBI Taxonomy" id="282060"/>
    <lineage>
        <taxon>Bacteria</taxon>
        <taxon>Bacillati</taxon>
        <taxon>Actinomycetota</taxon>
        <taxon>Actinomycetes</taxon>
        <taxon>Micrococcales</taxon>
        <taxon>Ornithinimicrobiaceae</taxon>
        <taxon>Ornithinimicrobium</taxon>
    </lineage>
</organism>
<dbReference type="Pfam" id="PF00892">
    <property type="entry name" value="EamA"/>
    <property type="match status" value="1"/>
</dbReference>
<evidence type="ECO:0000313" key="4">
    <source>
        <dbReference type="EMBL" id="MFB9731104.1"/>
    </source>
</evidence>
<feature type="transmembrane region" description="Helical" evidence="2">
    <location>
        <begin position="101"/>
        <end position="125"/>
    </location>
</feature>
<keyword evidence="5" id="KW-1185">Reference proteome</keyword>
<dbReference type="InterPro" id="IPR000620">
    <property type="entry name" value="EamA_dom"/>
</dbReference>
<dbReference type="PANTHER" id="PTHR22911">
    <property type="entry name" value="ACYL-MALONYL CONDENSING ENZYME-RELATED"/>
    <property type="match status" value="1"/>
</dbReference>
<dbReference type="PANTHER" id="PTHR22911:SF79">
    <property type="entry name" value="MOBA-LIKE NTP TRANSFERASE DOMAIN-CONTAINING PROTEIN"/>
    <property type="match status" value="1"/>
</dbReference>
<feature type="transmembrane region" description="Helical" evidence="2">
    <location>
        <begin position="190"/>
        <end position="209"/>
    </location>
</feature>
<dbReference type="EMBL" id="JBHMAX010000007">
    <property type="protein sequence ID" value="MFB9731104.1"/>
    <property type="molecule type" value="Genomic_DNA"/>
</dbReference>
<dbReference type="InterPro" id="IPR037185">
    <property type="entry name" value="EmrE-like"/>
</dbReference>
<feature type="transmembrane region" description="Helical" evidence="2">
    <location>
        <begin position="73"/>
        <end position="95"/>
    </location>
</feature>
<protein>
    <submittedName>
        <fullName evidence="4">DMT family transporter</fullName>
    </submittedName>
</protein>
<keyword evidence="2" id="KW-1133">Transmembrane helix</keyword>
<gene>
    <name evidence="4" type="ORF">ACFFN0_03495</name>
</gene>
<dbReference type="Proteomes" id="UP001589613">
    <property type="component" value="Unassembled WGS sequence"/>
</dbReference>
<evidence type="ECO:0000256" key="1">
    <source>
        <dbReference type="ARBA" id="ARBA00007362"/>
    </source>
</evidence>
<accession>A0ABV5UZW7</accession>
<feature type="domain" description="EamA" evidence="3">
    <location>
        <begin position="10"/>
        <end position="147"/>
    </location>
</feature>
<evidence type="ECO:0000313" key="5">
    <source>
        <dbReference type="Proteomes" id="UP001589613"/>
    </source>
</evidence>
<keyword evidence="2" id="KW-0812">Transmembrane</keyword>
<feature type="transmembrane region" description="Helical" evidence="2">
    <location>
        <begin position="39"/>
        <end position="61"/>
    </location>
</feature>
<name>A0ABV5UZW7_9MICO</name>
<evidence type="ECO:0000256" key="2">
    <source>
        <dbReference type="SAM" id="Phobius"/>
    </source>
</evidence>
<sequence>MTRHAGATAAVLSAGGAAALWGTTGTARALGPDGADPVAVGALRILLGAAVLAVLAVSTLRRPTTRRARPGRLPLGVVMLLGGVCVAAYQAFFFVGVDRAGVAVGTVVALGTAPAATGVLGLLLGERASRRWVLGTATAVVGVALLVAGAGVADRSVDPPGVAAALGAGVSYAGYTVAARTLLLRGARGIVVMAAFFGVGAVLLVPVLPGADLSWLGTAPGALMVLWLGLVATGVAYVLFQRGLAVLPSVSSPRSRSPSRSPPPCWACWSCTSTSPS</sequence>
<feature type="transmembrane region" description="Helical" evidence="2">
    <location>
        <begin position="132"/>
        <end position="153"/>
    </location>
</feature>
<comment type="caution">
    <text evidence="4">The sequence shown here is derived from an EMBL/GenBank/DDBJ whole genome shotgun (WGS) entry which is preliminary data.</text>
</comment>